<protein>
    <submittedName>
        <fullName evidence="4">GldG family protein</fullName>
    </submittedName>
</protein>
<feature type="compositionally biased region" description="Acidic residues" evidence="1">
    <location>
        <begin position="1"/>
        <end position="14"/>
    </location>
</feature>
<feature type="domain" description="DUF4350" evidence="3">
    <location>
        <begin position="135"/>
        <end position="334"/>
    </location>
</feature>
<evidence type="ECO:0000313" key="5">
    <source>
        <dbReference type="Proteomes" id="UP001596545"/>
    </source>
</evidence>
<feature type="region of interest" description="Disordered" evidence="1">
    <location>
        <begin position="348"/>
        <end position="378"/>
    </location>
</feature>
<dbReference type="SUPFAM" id="SSF52317">
    <property type="entry name" value="Class I glutamine amidotransferase-like"/>
    <property type="match status" value="1"/>
</dbReference>
<evidence type="ECO:0000256" key="2">
    <source>
        <dbReference type="SAM" id="Phobius"/>
    </source>
</evidence>
<keyword evidence="2" id="KW-0472">Membrane</keyword>
<evidence type="ECO:0000256" key="1">
    <source>
        <dbReference type="SAM" id="MobiDB-lite"/>
    </source>
</evidence>
<feature type="compositionally biased region" description="Low complexity" evidence="1">
    <location>
        <begin position="26"/>
        <end position="37"/>
    </location>
</feature>
<feature type="compositionally biased region" description="Gly residues" evidence="1">
    <location>
        <begin position="353"/>
        <end position="364"/>
    </location>
</feature>
<organism evidence="4 5">
    <name type="scientific">Halorubrum rutilum</name>
    <dbReference type="NCBI Taxonomy" id="1364933"/>
    <lineage>
        <taxon>Archaea</taxon>
        <taxon>Methanobacteriati</taxon>
        <taxon>Methanobacteriota</taxon>
        <taxon>Stenosarchaea group</taxon>
        <taxon>Halobacteria</taxon>
        <taxon>Halobacteriales</taxon>
        <taxon>Haloferacaceae</taxon>
        <taxon>Halorubrum</taxon>
    </lineage>
</organism>
<evidence type="ECO:0000313" key="4">
    <source>
        <dbReference type="EMBL" id="MFC7325749.1"/>
    </source>
</evidence>
<dbReference type="RefSeq" id="WP_256409950.1">
    <property type="nucleotide sequence ID" value="NZ_JANHDN010000008.1"/>
</dbReference>
<keyword evidence="5" id="KW-1185">Reference proteome</keyword>
<keyword evidence="2" id="KW-0812">Transmembrane</keyword>
<proteinExistence type="predicted"/>
<dbReference type="Proteomes" id="UP001596545">
    <property type="component" value="Unassembled WGS sequence"/>
</dbReference>
<dbReference type="AlphaFoldDB" id="A0ABD6ANI4"/>
<accession>A0ABD6ANI4</accession>
<dbReference type="InterPro" id="IPR029062">
    <property type="entry name" value="Class_I_gatase-like"/>
</dbReference>
<reference evidence="4 5" key="1">
    <citation type="journal article" date="2019" name="Int. J. Syst. Evol. Microbiol.">
        <title>The Global Catalogue of Microorganisms (GCM) 10K type strain sequencing project: providing services to taxonomists for standard genome sequencing and annotation.</title>
        <authorList>
            <consortium name="The Broad Institute Genomics Platform"/>
            <consortium name="The Broad Institute Genome Sequencing Center for Infectious Disease"/>
            <person name="Wu L."/>
            <person name="Ma J."/>
        </authorList>
    </citation>
    <scope>NUCLEOTIDE SEQUENCE [LARGE SCALE GENOMIC DNA]</scope>
    <source>
        <strain evidence="4 5">CGMCC 1.12554</strain>
    </source>
</reference>
<dbReference type="Pfam" id="PF14258">
    <property type="entry name" value="DUF4350"/>
    <property type="match status" value="1"/>
</dbReference>
<comment type="caution">
    <text evidence="4">The sequence shown here is derived from an EMBL/GenBank/DDBJ whole genome shotgun (WGS) entry which is preliminary data.</text>
</comment>
<gene>
    <name evidence="4" type="ORF">ACFQMF_14330</name>
</gene>
<name>A0ABD6ANI4_9EURY</name>
<sequence>MTETPDENDSEGPEAGDPGTSGGDDPGTSGDGSEAASGDGGLLAGRRGTVARGLLVTVAVAAAIAVAAAVVPTLFVDTAPEPEFRALDPDRTVTTGLPSTGSIEPEPPVVPAGGTVVVDAGPDSRSRLGPLAEAISAANHDVEYPSEGLADSLDGADGLVIVDPETAYSERELDAIETFADEGGRVVIFGNPNRFEVSAGVLGSSLSEQESELSELGGRFDLYFDTRYVYDQERNDGNYRHVLVRPPEGASLTDGNGSIADAEDVVLYTPTEVRSTDDAEPILVTSPTARTADSDAQREHTVALRDGNVLAVGDARFIAADRYNVGDNDEFLAGVVEFLVTGDRNDATDDAGAGNGGSAGGNATSGGNETATDARLAT</sequence>
<keyword evidence="2" id="KW-1133">Transmembrane helix</keyword>
<feature type="transmembrane region" description="Helical" evidence="2">
    <location>
        <begin position="54"/>
        <end position="75"/>
    </location>
</feature>
<dbReference type="EMBL" id="JBHTBL010000012">
    <property type="protein sequence ID" value="MFC7325749.1"/>
    <property type="molecule type" value="Genomic_DNA"/>
</dbReference>
<feature type="region of interest" description="Disordered" evidence="1">
    <location>
        <begin position="1"/>
        <end position="40"/>
    </location>
</feature>
<evidence type="ECO:0000259" key="3">
    <source>
        <dbReference type="Pfam" id="PF14258"/>
    </source>
</evidence>
<dbReference type="InterPro" id="IPR025646">
    <property type="entry name" value="DUF4350"/>
</dbReference>